<keyword evidence="1" id="KW-1133">Transmembrane helix</keyword>
<keyword evidence="1" id="KW-0472">Membrane</keyword>
<keyword evidence="3" id="KW-1185">Reference proteome</keyword>
<comment type="caution">
    <text evidence="2">The sequence shown here is derived from an EMBL/GenBank/DDBJ whole genome shotgun (WGS) entry which is preliminary data.</text>
</comment>
<evidence type="ECO:0000313" key="3">
    <source>
        <dbReference type="Proteomes" id="UP000276133"/>
    </source>
</evidence>
<protein>
    <submittedName>
        <fullName evidence="2">Uncharacterized protein</fullName>
    </submittedName>
</protein>
<feature type="transmembrane region" description="Helical" evidence="1">
    <location>
        <begin position="6"/>
        <end position="23"/>
    </location>
</feature>
<gene>
    <name evidence="2" type="ORF">BpHYR1_035564</name>
</gene>
<sequence>MVQYLYLPIFAIIIIQFITFYSFQVRSKSYVDFDFSPTLETNYFLVTFIFINLSHAIQQDNRGSAHLLFDSQRLLHRVDHTAIITESKPMAEQSHLNRSLSFNISDYFLRFRIVLF</sequence>
<dbReference type="Proteomes" id="UP000276133">
    <property type="component" value="Unassembled WGS sequence"/>
</dbReference>
<dbReference type="AlphaFoldDB" id="A0A3M7P263"/>
<proteinExistence type="predicted"/>
<accession>A0A3M7P263</accession>
<evidence type="ECO:0000313" key="2">
    <source>
        <dbReference type="EMBL" id="RMZ93138.1"/>
    </source>
</evidence>
<reference evidence="2 3" key="1">
    <citation type="journal article" date="2018" name="Sci. Rep.">
        <title>Genomic signatures of local adaptation to the degree of environmental predictability in rotifers.</title>
        <authorList>
            <person name="Franch-Gras L."/>
            <person name="Hahn C."/>
            <person name="Garcia-Roger E.M."/>
            <person name="Carmona M.J."/>
            <person name="Serra M."/>
            <person name="Gomez A."/>
        </authorList>
    </citation>
    <scope>NUCLEOTIDE SEQUENCE [LARGE SCALE GENOMIC DNA]</scope>
    <source>
        <strain evidence="2">HYR1</strain>
    </source>
</reference>
<evidence type="ECO:0000256" key="1">
    <source>
        <dbReference type="SAM" id="Phobius"/>
    </source>
</evidence>
<name>A0A3M7P263_BRAPC</name>
<dbReference type="EMBL" id="REGN01014044">
    <property type="protein sequence ID" value="RMZ93138.1"/>
    <property type="molecule type" value="Genomic_DNA"/>
</dbReference>
<keyword evidence="1" id="KW-0812">Transmembrane</keyword>
<organism evidence="2 3">
    <name type="scientific">Brachionus plicatilis</name>
    <name type="common">Marine rotifer</name>
    <name type="synonym">Brachionus muelleri</name>
    <dbReference type="NCBI Taxonomy" id="10195"/>
    <lineage>
        <taxon>Eukaryota</taxon>
        <taxon>Metazoa</taxon>
        <taxon>Spiralia</taxon>
        <taxon>Gnathifera</taxon>
        <taxon>Rotifera</taxon>
        <taxon>Eurotatoria</taxon>
        <taxon>Monogononta</taxon>
        <taxon>Pseudotrocha</taxon>
        <taxon>Ploima</taxon>
        <taxon>Brachionidae</taxon>
        <taxon>Brachionus</taxon>
    </lineage>
</organism>